<organism evidence="2">
    <name type="scientific">Tetraselmis sp. GSL018</name>
    <dbReference type="NCBI Taxonomy" id="582737"/>
    <lineage>
        <taxon>Eukaryota</taxon>
        <taxon>Viridiplantae</taxon>
        <taxon>Chlorophyta</taxon>
        <taxon>core chlorophytes</taxon>
        <taxon>Chlorodendrophyceae</taxon>
        <taxon>Chlorodendrales</taxon>
        <taxon>Chlorodendraceae</taxon>
        <taxon>Tetraselmis</taxon>
    </lineage>
</organism>
<dbReference type="AlphaFoldDB" id="A0A061R7K5"/>
<evidence type="ECO:0000256" key="1">
    <source>
        <dbReference type="SAM" id="MobiDB-lite"/>
    </source>
</evidence>
<gene>
    <name evidence="2" type="ORF">TSPGSL018_12909</name>
</gene>
<dbReference type="SUPFAM" id="SSF159042">
    <property type="entry name" value="Plus3-like"/>
    <property type="match status" value="1"/>
</dbReference>
<feature type="region of interest" description="Disordered" evidence="1">
    <location>
        <begin position="224"/>
        <end position="256"/>
    </location>
</feature>
<dbReference type="GO" id="GO:0003677">
    <property type="term" value="F:DNA binding"/>
    <property type="evidence" value="ECO:0007669"/>
    <property type="project" value="InterPro"/>
</dbReference>
<dbReference type="EMBL" id="GBEZ01019874">
    <property type="protein sequence ID" value="JAC66739.1"/>
    <property type="molecule type" value="Transcribed_RNA"/>
</dbReference>
<evidence type="ECO:0000313" key="2">
    <source>
        <dbReference type="EMBL" id="JAC66739.1"/>
    </source>
</evidence>
<reference evidence="2" key="1">
    <citation type="submission" date="2014-05" db="EMBL/GenBank/DDBJ databases">
        <title>The transcriptome of the halophilic microalga Tetraselmis sp. GSL018 isolated from the Great Salt Lake, Utah.</title>
        <authorList>
            <person name="Jinkerson R.E."/>
            <person name="D'Adamo S."/>
            <person name="Posewitz M.C."/>
        </authorList>
    </citation>
    <scope>NUCLEOTIDE SEQUENCE</scope>
    <source>
        <strain evidence="2">GSL018</strain>
    </source>
</reference>
<protein>
    <submittedName>
        <fullName evidence="2">Uncharacterized protein</fullName>
    </submittedName>
</protein>
<dbReference type="InterPro" id="IPR036128">
    <property type="entry name" value="Plus3-like_sf"/>
</dbReference>
<sequence length="283" mass="31955">MVKNPDSDVEAVVPVTWENIYQLYLRRTHAAVLADSWLSLAETKLCTEISGGLAGAYVRVDRKSAGVNGEGYMICQVLRTSRPGKNDFRVRLKLEGIEPLVAVDTLSDTWPTWLEIASLKDRMCQGHAVVLVEGELVKTLARLSTIHYFSMLCSFREEDRVLFSPERVSRTHQMLLRYIRDERDVSAGIATHRPDRGGSEATAVAQDSCETGFLRRSKRSTSWSNKREFADMTKNPESQVDTLSVAEPSKKRTTPLKDRKPVIGEMKPRKFVKLKDLMISAEH</sequence>
<accession>A0A061R7K5</accession>
<name>A0A061R7K5_9CHLO</name>
<proteinExistence type="predicted"/>